<feature type="transmembrane region" description="Helical" evidence="1">
    <location>
        <begin position="230"/>
        <end position="251"/>
    </location>
</feature>
<dbReference type="Proteomes" id="UP000254893">
    <property type="component" value="Unassembled WGS sequence"/>
</dbReference>
<keyword evidence="1" id="KW-0472">Membrane</keyword>
<feature type="transmembrane region" description="Helical" evidence="1">
    <location>
        <begin position="81"/>
        <end position="103"/>
    </location>
</feature>
<dbReference type="EMBL" id="UGYW01000002">
    <property type="protein sequence ID" value="SUJ26916.1"/>
    <property type="molecule type" value="Genomic_DNA"/>
</dbReference>
<sequence>MENTNKGLMIPKLMSMGKGVIPLILSVVFMLIIIPMMKVIVDSIFMLPELWMIYSICYLPSLLLLVLVWRIPLSDKFFKNIGLYLGISGVLALFIYAFLFFFYSLSPALRNNYFALSHPSWLQSKDIQVLKTDVYYDFVPKGTNYTYLDILYGYHDNAGGRHIQTEKKAYRVYRTFAHMEDSEVDKAQLNNQIPDLLAQHPPVIFYNSKAPEESRLFLGNQLFDVRQVSYFSYDLIFFGLLTVIFFIAGLLSKIKIKE</sequence>
<accession>A0A380CR60</accession>
<gene>
    <name evidence="2" type="ORF">NCTC11388_04025</name>
</gene>
<organism evidence="2 3">
    <name type="scientific">Sphingobacterium spiritivorum</name>
    <name type="common">Flavobacterium spiritivorum</name>
    <dbReference type="NCBI Taxonomy" id="258"/>
    <lineage>
        <taxon>Bacteria</taxon>
        <taxon>Pseudomonadati</taxon>
        <taxon>Bacteroidota</taxon>
        <taxon>Sphingobacteriia</taxon>
        <taxon>Sphingobacteriales</taxon>
        <taxon>Sphingobacteriaceae</taxon>
        <taxon>Sphingobacterium</taxon>
    </lineage>
</organism>
<keyword evidence="1" id="KW-0812">Transmembrane</keyword>
<reference evidence="2 3" key="1">
    <citation type="submission" date="2018-06" db="EMBL/GenBank/DDBJ databases">
        <authorList>
            <consortium name="Pathogen Informatics"/>
            <person name="Doyle S."/>
        </authorList>
    </citation>
    <scope>NUCLEOTIDE SEQUENCE [LARGE SCALE GENOMIC DNA]</scope>
    <source>
        <strain evidence="2 3">NCTC11388</strain>
    </source>
</reference>
<protein>
    <submittedName>
        <fullName evidence="2">Uncharacterized protein</fullName>
    </submittedName>
</protein>
<dbReference type="RefSeq" id="WP_115171383.1">
    <property type="nucleotide sequence ID" value="NZ_UGYW01000002.1"/>
</dbReference>
<proteinExistence type="predicted"/>
<evidence type="ECO:0000313" key="2">
    <source>
        <dbReference type="EMBL" id="SUJ26916.1"/>
    </source>
</evidence>
<feature type="transmembrane region" description="Helical" evidence="1">
    <location>
        <begin position="51"/>
        <end position="69"/>
    </location>
</feature>
<dbReference type="AlphaFoldDB" id="A0A380CR60"/>
<keyword evidence="1" id="KW-1133">Transmembrane helix</keyword>
<feature type="transmembrane region" description="Helical" evidence="1">
    <location>
        <begin position="20"/>
        <end position="45"/>
    </location>
</feature>
<evidence type="ECO:0000313" key="3">
    <source>
        <dbReference type="Proteomes" id="UP000254893"/>
    </source>
</evidence>
<evidence type="ECO:0000256" key="1">
    <source>
        <dbReference type="SAM" id="Phobius"/>
    </source>
</evidence>
<name>A0A380CR60_SPHSI</name>